<keyword evidence="5 10" id="KW-0227">DNA damage</keyword>
<feature type="domain" description="XPG-I" evidence="12">
    <location>
        <begin position="107"/>
        <end position="188"/>
    </location>
</feature>
<keyword evidence="6 10" id="KW-0378">Hydrolase</keyword>
<evidence type="ECO:0000256" key="10">
    <source>
        <dbReference type="HAMAP-Rule" id="MF_00614"/>
    </source>
</evidence>
<sequence length="316" mass="36067">MAAIRQPDGTPLMDSQGRVTSHLNGLFYRTISILEEGVIPIYVFDGKPPEQKSEELERRKKVKEEAERRLDQLKKEGTGEIKELKKYSQMSIKLTNEMAEESKKLLDLMGIPIIQAPSEGEAEAAYINSLGLSWATGSQDYDSLLFGATRLVRNLTITGKRKLPRKDVYVEIKPELIELAELLRKLGITREQLIDIAILIGTDYDPEGIKGIGIKTAYRIIKKYGKIETAVEKGEVSKQKITFNIEEIRNLFLNPLVKRPENNLELKDCDEEGIEELLVKEHDFNEERVKNAIERLKKAKREAKGAERQKGLDQWF</sequence>
<keyword evidence="2 10" id="KW-0540">Nuclease</keyword>
<dbReference type="KEGG" id="csty:KN1_17770"/>
<keyword evidence="11" id="KW-0175">Coiled coil</keyword>
<dbReference type="PROSITE" id="PS00841">
    <property type="entry name" value="XPG_1"/>
    <property type="match status" value="1"/>
</dbReference>
<dbReference type="InterPro" id="IPR036279">
    <property type="entry name" value="5-3_exonuclease_C_sf"/>
</dbReference>
<dbReference type="Pfam" id="PF00752">
    <property type="entry name" value="XPG_N"/>
    <property type="match status" value="1"/>
</dbReference>
<dbReference type="InterPro" id="IPR019973">
    <property type="entry name" value="Flap_endonuc_arc"/>
</dbReference>
<feature type="binding site" evidence="10">
    <location>
        <position position="119"/>
    </location>
    <ligand>
        <name>Mg(2+)</name>
        <dbReference type="ChEBI" id="CHEBI:18420"/>
        <label>1</label>
    </ligand>
</feature>
<organism evidence="14 15">
    <name type="scientific">Stygiolobus caldivivus</name>
    <dbReference type="NCBI Taxonomy" id="2824673"/>
    <lineage>
        <taxon>Archaea</taxon>
        <taxon>Thermoproteota</taxon>
        <taxon>Thermoprotei</taxon>
        <taxon>Sulfolobales</taxon>
        <taxon>Sulfolobaceae</taxon>
        <taxon>Stygiolobus</taxon>
    </lineage>
</organism>
<dbReference type="Gene3D" id="1.10.150.20">
    <property type="entry name" value="5' to 3' exonuclease, C-terminal subdomain"/>
    <property type="match status" value="1"/>
</dbReference>
<dbReference type="SUPFAM" id="SSF47807">
    <property type="entry name" value="5' to 3' exonuclease, C-terminal subdomain"/>
    <property type="match status" value="1"/>
</dbReference>
<dbReference type="EMBL" id="AP024597">
    <property type="protein sequence ID" value="BCU70480.1"/>
    <property type="molecule type" value="Genomic_DNA"/>
</dbReference>
<comment type="subunit">
    <text evidence="10">Interacts with PCNA. PCNA stimulates the nuclease activity without altering cleavage specificity.</text>
</comment>
<dbReference type="SMART" id="SM00279">
    <property type="entry name" value="HhH2"/>
    <property type="match status" value="1"/>
</dbReference>
<dbReference type="PANTHER" id="PTHR11081:SF9">
    <property type="entry name" value="FLAP ENDONUCLEASE 1"/>
    <property type="match status" value="1"/>
</dbReference>
<comment type="caution">
    <text evidence="10">Lacks conserved residue(s) required for the propagation of feature annotation.</text>
</comment>
<evidence type="ECO:0000256" key="3">
    <source>
        <dbReference type="ARBA" id="ARBA00022723"/>
    </source>
</evidence>
<evidence type="ECO:0000256" key="1">
    <source>
        <dbReference type="ARBA" id="ARBA00022705"/>
    </source>
</evidence>
<dbReference type="SUPFAM" id="SSF88723">
    <property type="entry name" value="PIN domain-like"/>
    <property type="match status" value="1"/>
</dbReference>
<dbReference type="GO" id="GO:0043137">
    <property type="term" value="P:DNA replication, removal of RNA primer"/>
    <property type="evidence" value="ECO:0007669"/>
    <property type="project" value="UniProtKB-UniRule"/>
</dbReference>
<dbReference type="PANTHER" id="PTHR11081">
    <property type="entry name" value="FLAP ENDONUCLEASE FAMILY MEMBER"/>
    <property type="match status" value="1"/>
</dbReference>
<dbReference type="InterPro" id="IPR023426">
    <property type="entry name" value="Flap_endonuc"/>
</dbReference>
<dbReference type="HAMAP" id="MF_00614">
    <property type="entry name" value="Fen"/>
    <property type="match status" value="1"/>
</dbReference>
<dbReference type="AlphaFoldDB" id="A0A8D5U6E7"/>
<keyword evidence="9 10" id="KW-0234">DNA repair</keyword>
<dbReference type="InterPro" id="IPR019974">
    <property type="entry name" value="XPG_CS"/>
</dbReference>
<dbReference type="GO" id="GO:0017108">
    <property type="term" value="F:5'-flap endonuclease activity"/>
    <property type="evidence" value="ECO:0007669"/>
    <property type="project" value="UniProtKB-UniRule"/>
</dbReference>
<dbReference type="Pfam" id="PF00867">
    <property type="entry name" value="XPG_I"/>
    <property type="match status" value="1"/>
</dbReference>
<dbReference type="PRINTS" id="PR00853">
    <property type="entry name" value="XPGRADSUPER"/>
</dbReference>
<keyword evidence="15" id="KW-1185">Reference proteome</keyword>
<dbReference type="GO" id="GO:0006281">
    <property type="term" value="P:DNA repair"/>
    <property type="evidence" value="ECO:0007669"/>
    <property type="project" value="UniProtKB-UniRule"/>
</dbReference>
<dbReference type="InterPro" id="IPR006086">
    <property type="entry name" value="XPG-I_dom"/>
</dbReference>
<comment type="function">
    <text evidence="10">Structure-specific nuclease with 5'-flap endonuclease and 5'-3' exonuclease activities involved in DNA replication and repair. During DNA replication, cleaves the 5'-overhanging flap structure that is generated by displacement synthesis when DNA polymerase encounters the 5'-end of a downstream Okazaki fragment. Binds the unpaired 3'-DNA end and kinks the DNA to facilitate 5' cleavage specificity. Cleaves one nucleotide into the double-stranded DNA from the junction in flap DNA, leaving a nick for ligation. Also involved in the base excision repair (BER) pathway. Acts as a genome stabilization factor that prevents flaps from equilibrating into structurs that lead to duplications and deletions. Also possesses 5'-3' exonuclease activity on nicked or gapped double-stranded DNA.</text>
</comment>
<dbReference type="EC" id="3.1.-.-" evidence="10"/>
<evidence type="ECO:0000259" key="13">
    <source>
        <dbReference type="SMART" id="SM00485"/>
    </source>
</evidence>
<evidence type="ECO:0000313" key="15">
    <source>
        <dbReference type="Proteomes" id="UP000825123"/>
    </source>
</evidence>
<dbReference type="CDD" id="cd09867">
    <property type="entry name" value="PIN_FEN1"/>
    <property type="match status" value="1"/>
</dbReference>
<evidence type="ECO:0000256" key="7">
    <source>
        <dbReference type="ARBA" id="ARBA00022839"/>
    </source>
</evidence>
<evidence type="ECO:0000256" key="2">
    <source>
        <dbReference type="ARBA" id="ARBA00022722"/>
    </source>
</evidence>
<dbReference type="GO" id="GO:0000287">
    <property type="term" value="F:magnesium ion binding"/>
    <property type="evidence" value="ECO:0007669"/>
    <property type="project" value="UniProtKB-UniRule"/>
</dbReference>
<feature type="domain" description="XPG N-terminal" evidence="13">
    <location>
        <begin position="1"/>
        <end position="66"/>
    </location>
</feature>
<keyword evidence="8 10" id="KW-0460">Magnesium</keyword>
<gene>
    <name evidence="10" type="primary">fen</name>
    <name evidence="14" type="ORF">KN1_17770</name>
</gene>
<feature type="binding site" evidence="10">
    <location>
        <position position="142"/>
    </location>
    <ligand>
        <name>Mg(2+)</name>
        <dbReference type="ChEBI" id="CHEBI:18420"/>
        <label>2</label>
    </ligand>
</feature>
<evidence type="ECO:0000256" key="11">
    <source>
        <dbReference type="SAM" id="Coils"/>
    </source>
</evidence>
<comment type="cofactor">
    <cofactor evidence="10">
        <name>Mg(2+)</name>
        <dbReference type="ChEBI" id="CHEBI:18420"/>
    </cofactor>
    <text evidence="10">Binds 2 magnesium ions per subunit. They probably participate in the reaction catalyzed by the enzyme. May bind an additional third magnesium ion after substrate binding.</text>
</comment>
<evidence type="ECO:0000256" key="4">
    <source>
        <dbReference type="ARBA" id="ARBA00022759"/>
    </source>
</evidence>
<keyword evidence="1 10" id="KW-0235">DNA replication</keyword>
<protein>
    <recommendedName>
        <fullName evidence="10">Flap endonuclease 1</fullName>
        <shortName evidence="10">FEN-1</shortName>
        <ecNumber evidence="10">3.1.-.-</ecNumber>
    </recommendedName>
    <alternativeName>
        <fullName evidence="10">Flap structure-specific endonuclease 1</fullName>
    </alternativeName>
</protein>
<dbReference type="Proteomes" id="UP000825123">
    <property type="component" value="Chromosome"/>
</dbReference>
<proteinExistence type="inferred from homology"/>
<feature type="region of interest" description="Interaction with PCNA" evidence="10">
    <location>
        <begin position="308"/>
        <end position="316"/>
    </location>
</feature>
<feature type="binding site" evidence="10">
    <location>
        <position position="121"/>
    </location>
    <ligand>
        <name>Mg(2+)</name>
        <dbReference type="ChEBI" id="CHEBI:18420"/>
        <label>1</label>
    </ligand>
</feature>
<dbReference type="Gene3D" id="3.40.50.1010">
    <property type="entry name" value="5'-nuclease"/>
    <property type="match status" value="1"/>
</dbReference>
<feature type="coiled-coil region" evidence="11">
    <location>
        <begin position="282"/>
        <end position="309"/>
    </location>
</feature>
<dbReference type="InterPro" id="IPR008918">
    <property type="entry name" value="HhH2"/>
</dbReference>
<keyword evidence="3 10" id="KW-0479">Metal-binding</keyword>
<keyword evidence="4 10" id="KW-0255">Endonuclease</keyword>
<comment type="similarity">
    <text evidence="10">Belongs to the XPG/RAD2 endonuclease family. FEN1 subfamily.</text>
</comment>
<dbReference type="FunFam" id="3.40.50.1010:FF:000016">
    <property type="entry name" value="Flap endonuclease 1"/>
    <property type="match status" value="1"/>
</dbReference>
<reference evidence="14 15" key="1">
    <citation type="submission" date="2021-04" db="EMBL/GenBank/DDBJ databases">
        <title>Complete genome sequence of Stygiolobus sp. KN-1.</title>
        <authorList>
            <person name="Nakamura K."/>
            <person name="Sakai H."/>
            <person name="Kurosawa N."/>
        </authorList>
    </citation>
    <scope>NUCLEOTIDE SEQUENCE [LARGE SCALE GENOMIC DNA]</scope>
    <source>
        <strain evidence="14 15">KN-1</strain>
    </source>
</reference>
<evidence type="ECO:0000256" key="6">
    <source>
        <dbReference type="ARBA" id="ARBA00022801"/>
    </source>
</evidence>
<name>A0A8D5U6E7_9CREN</name>
<dbReference type="InterPro" id="IPR006084">
    <property type="entry name" value="XPG/Rad2"/>
</dbReference>
<dbReference type="InterPro" id="IPR029060">
    <property type="entry name" value="PIN-like_dom_sf"/>
</dbReference>
<dbReference type="GO" id="GO:0008409">
    <property type="term" value="F:5'-3' exonuclease activity"/>
    <property type="evidence" value="ECO:0007669"/>
    <property type="project" value="UniProtKB-UniRule"/>
</dbReference>
<evidence type="ECO:0000256" key="8">
    <source>
        <dbReference type="ARBA" id="ARBA00022842"/>
    </source>
</evidence>
<feature type="binding site" evidence="10">
    <location>
        <position position="140"/>
    </location>
    <ligand>
        <name>Mg(2+)</name>
        <dbReference type="ChEBI" id="CHEBI:18420"/>
        <label>2</label>
    </ligand>
</feature>
<feature type="coiled-coil region" evidence="11">
    <location>
        <begin position="53"/>
        <end position="83"/>
    </location>
</feature>
<keyword evidence="7 10" id="KW-0269">Exonuclease</keyword>
<evidence type="ECO:0000259" key="12">
    <source>
        <dbReference type="SMART" id="SM00484"/>
    </source>
</evidence>
<evidence type="ECO:0000256" key="5">
    <source>
        <dbReference type="ARBA" id="ARBA00022763"/>
    </source>
</evidence>
<dbReference type="NCBIfam" id="TIGR03674">
    <property type="entry name" value="fen_arch"/>
    <property type="match status" value="1"/>
</dbReference>
<dbReference type="SMART" id="SM00485">
    <property type="entry name" value="XPGN"/>
    <property type="match status" value="1"/>
</dbReference>
<accession>A0A8D5U6E7</accession>
<dbReference type="InterPro" id="IPR006085">
    <property type="entry name" value="XPG_DNA_repair_N"/>
</dbReference>
<evidence type="ECO:0000256" key="9">
    <source>
        <dbReference type="ARBA" id="ARBA00023204"/>
    </source>
</evidence>
<evidence type="ECO:0000313" key="14">
    <source>
        <dbReference type="EMBL" id="BCU70480.1"/>
    </source>
</evidence>
<dbReference type="SMART" id="SM00484">
    <property type="entry name" value="XPGI"/>
    <property type="match status" value="1"/>
</dbReference>
<feature type="binding site" evidence="10">
    <location>
        <position position="45"/>
    </location>
    <ligand>
        <name>Mg(2+)</name>
        <dbReference type="ChEBI" id="CHEBI:18420"/>
        <label>1</label>
    </ligand>
</feature>
<dbReference type="GO" id="GO:0003677">
    <property type="term" value="F:DNA binding"/>
    <property type="evidence" value="ECO:0007669"/>
    <property type="project" value="UniProtKB-UniRule"/>
</dbReference>
<feature type="binding site" evidence="10">
    <location>
        <position position="203"/>
    </location>
    <ligand>
        <name>Mg(2+)</name>
        <dbReference type="ChEBI" id="CHEBI:18420"/>
        <label>2</label>
    </ligand>
</feature>